<reference evidence="9" key="2">
    <citation type="submission" date="2020-09" db="EMBL/GenBank/DDBJ databases">
        <authorList>
            <person name="Sun Q."/>
            <person name="Kim S."/>
        </authorList>
    </citation>
    <scope>NUCLEOTIDE SEQUENCE</scope>
    <source>
        <strain evidence="9">KCTC 22169</strain>
    </source>
</reference>
<dbReference type="EMBL" id="BMXR01000004">
    <property type="protein sequence ID" value="GGX50447.1"/>
    <property type="molecule type" value="Genomic_DNA"/>
</dbReference>
<comment type="subcellular location">
    <subcellularLocation>
        <location evidence="1">Periplasm</location>
    </subcellularLocation>
</comment>
<evidence type="ECO:0000259" key="8">
    <source>
        <dbReference type="SMART" id="SM00858"/>
    </source>
</evidence>
<evidence type="ECO:0000313" key="9">
    <source>
        <dbReference type="EMBL" id="GGX50447.1"/>
    </source>
</evidence>
<dbReference type="Gene3D" id="3.90.1210.10">
    <property type="entry name" value="Antifreeze-like/N-acetylneuraminic acid synthase C-terminal domain"/>
    <property type="match status" value="1"/>
</dbReference>
<dbReference type="Pfam" id="PF13144">
    <property type="entry name" value="ChapFlgA"/>
    <property type="match status" value="1"/>
</dbReference>
<dbReference type="InterPro" id="IPR017585">
    <property type="entry name" value="SAF_FlgA"/>
</dbReference>
<organism evidence="9 10">
    <name type="scientific">Saccharospirillum salsuginis</name>
    <dbReference type="NCBI Taxonomy" id="418750"/>
    <lineage>
        <taxon>Bacteria</taxon>
        <taxon>Pseudomonadati</taxon>
        <taxon>Pseudomonadota</taxon>
        <taxon>Gammaproteobacteria</taxon>
        <taxon>Oceanospirillales</taxon>
        <taxon>Saccharospirillaceae</taxon>
        <taxon>Saccharospirillum</taxon>
    </lineage>
</organism>
<evidence type="ECO:0000256" key="4">
    <source>
        <dbReference type="ARBA" id="ARBA00022729"/>
    </source>
</evidence>
<keyword evidence="10" id="KW-1185">Reference proteome</keyword>
<evidence type="ECO:0000256" key="3">
    <source>
        <dbReference type="ARBA" id="ARBA00014754"/>
    </source>
</evidence>
<keyword evidence="4 7" id="KW-0732">Signal</keyword>
<protein>
    <recommendedName>
        <fullName evidence="3">Flagella basal body P-ring formation protein FlgA</fullName>
    </recommendedName>
</protein>
<feature type="domain" description="SAF" evidence="8">
    <location>
        <begin position="126"/>
        <end position="188"/>
    </location>
</feature>
<evidence type="ECO:0000256" key="2">
    <source>
        <dbReference type="ARBA" id="ARBA00010474"/>
    </source>
</evidence>
<accession>A0A918N924</accession>
<gene>
    <name evidence="9" type="ORF">GCM10007392_17000</name>
</gene>
<dbReference type="Gene3D" id="2.30.30.760">
    <property type="match status" value="1"/>
</dbReference>
<dbReference type="InterPro" id="IPR039246">
    <property type="entry name" value="Flagellar_FlgA"/>
</dbReference>
<evidence type="ECO:0000313" key="10">
    <source>
        <dbReference type="Proteomes" id="UP000626148"/>
    </source>
</evidence>
<evidence type="ECO:0000256" key="5">
    <source>
        <dbReference type="ARBA" id="ARBA00022764"/>
    </source>
</evidence>
<evidence type="ECO:0000256" key="6">
    <source>
        <dbReference type="ARBA" id="ARBA00025643"/>
    </source>
</evidence>
<reference evidence="9" key="1">
    <citation type="journal article" date="2014" name="Int. J. Syst. Evol. Microbiol.">
        <title>Complete genome sequence of Corynebacterium casei LMG S-19264T (=DSM 44701T), isolated from a smear-ripened cheese.</title>
        <authorList>
            <consortium name="US DOE Joint Genome Institute (JGI-PGF)"/>
            <person name="Walter F."/>
            <person name="Albersmeier A."/>
            <person name="Kalinowski J."/>
            <person name="Ruckert C."/>
        </authorList>
    </citation>
    <scope>NUCLEOTIDE SEQUENCE</scope>
    <source>
        <strain evidence="9">KCTC 22169</strain>
    </source>
</reference>
<dbReference type="InterPro" id="IPR013974">
    <property type="entry name" value="SAF"/>
</dbReference>
<dbReference type="PANTHER" id="PTHR36307">
    <property type="entry name" value="FLAGELLA BASAL BODY P-RING FORMATION PROTEIN FLGA"/>
    <property type="match status" value="1"/>
</dbReference>
<dbReference type="RefSeq" id="WP_189608126.1">
    <property type="nucleotide sequence ID" value="NZ_BMXR01000004.1"/>
</dbReference>
<dbReference type="AlphaFoldDB" id="A0A918N924"/>
<sequence length="253" mass="27222">MPQLCTITAGRPESLTSVLMASLALLCLALPSPALSSTTESTATQIDTALTEQTWARLHQRYPDLADDRVRIDFDLPSAVSSLAPCPDPIDIDWRGQTLAGRQTPKVSCDTLGWQLYIPIDLAIHRPVVVAAGSLSRGHRLTASDLTLRTLDIGTLRLGYFDSIDSLEGYEVARPVQPGDVITPHMAEPPVMVKRGDRVVIIATTGGGLSVRTLGEALRDGPSGEQIPVRNLTSRKVVHAYVKSKGVVEIAVQ</sequence>
<comment type="caution">
    <text evidence="9">The sequence shown here is derived from an EMBL/GenBank/DDBJ whole genome shotgun (WGS) entry which is preliminary data.</text>
</comment>
<dbReference type="PANTHER" id="PTHR36307:SF1">
    <property type="entry name" value="FLAGELLA BASAL BODY P-RING FORMATION PROTEIN FLGA"/>
    <property type="match status" value="1"/>
</dbReference>
<comment type="function">
    <text evidence="6">Involved in the assembly process of the P-ring formation. It may associate with FlgF on the rod constituting a structure essential for the P-ring assembly or may act as a modulator protein for the P-ring assembly.</text>
</comment>
<keyword evidence="5" id="KW-0574">Periplasm</keyword>
<comment type="similarity">
    <text evidence="2">Belongs to the FlgA family.</text>
</comment>
<evidence type="ECO:0000256" key="7">
    <source>
        <dbReference type="SAM" id="SignalP"/>
    </source>
</evidence>
<dbReference type="SMART" id="SM00858">
    <property type="entry name" value="SAF"/>
    <property type="match status" value="1"/>
</dbReference>
<dbReference type="CDD" id="cd11614">
    <property type="entry name" value="SAF_CpaB_FlgA_like"/>
    <property type="match status" value="1"/>
</dbReference>
<feature type="chain" id="PRO_5037483739" description="Flagella basal body P-ring formation protein FlgA" evidence="7">
    <location>
        <begin position="37"/>
        <end position="253"/>
    </location>
</feature>
<dbReference type="GO" id="GO:0044780">
    <property type="term" value="P:bacterial-type flagellum assembly"/>
    <property type="evidence" value="ECO:0007669"/>
    <property type="project" value="InterPro"/>
</dbReference>
<dbReference type="Proteomes" id="UP000626148">
    <property type="component" value="Unassembled WGS sequence"/>
</dbReference>
<feature type="signal peptide" evidence="7">
    <location>
        <begin position="1"/>
        <end position="36"/>
    </location>
</feature>
<evidence type="ECO:0000256" key="1">
    <source>
        <dbReference type="ARBA" id="ARBA00004418"/>
    </source>
</evidence>
<dbReference type="GO" id="GO:0042597">
    <property type="term" value="C:periplasmic space"/>
    <property type="evidence" value="ECO:0007669"/>
    <property type="project" value="UniProtKB-SubCell"/>
</dbReference>
<dbReference type="NCBIfam" id="TIGR03170">
    <property type="entry name" value="flgA_cterm"/>
    <property type="match status" value="1"/>
</dbReference>
<proteinExistence type="inferred from homology"/>
<name>A0A918N924_9GAMM</name>